<dbReference type="Proteomes" id="UP000465112">
    <property type="component" value="Unassembled WGS sequence"/>
</dbReference>
<accession>A0A6A5DMH5</accession>
<dbReference type="EMBL" id="VHII01000227">
    <property type="protein sequence ID" value="KAF1371411.1"/>
    <property type="molecule type" value="Genomic_DNA"/>
</dbReference>
<name>A0A6A5DMH5_PERFL</name>
<comment type="caution">
    <text evidence="2">The sequence shown here is derived from an EMBL/GenBank/DDBJ whole genome shotgun (WGS) entry which is preliminary data.</text>
</comment>
<evidence type="ECO:0000313" key="2">
    <source>
        <dbReference type="EMBL" id="KAF1371411.1"/>
    </source>
</evidence>
<protein>
    <submittedName>
        <fullName evidence="2">Uncharacterized protein</fullName>
    </submittedName>
</protein>
<organism evidence="2 3">
    <name type="scientific">Perca fluviatilis</name>
    <name type="common">European perch</name>
    <dbReference type="NCBI Taxonomy" id="8168"/>
    <lineage>
        <taxon>Eukaryota</taxon>
        <taxon>Metazoa</taxon>
        <taxon>Chordata</taxon>
        <taxon>Craniata</taxon>
        <taxon>Vertebrata</taxon>
        <taxon>Euteleostomi</taxon>
        <taxon>Actinopterygii</taxon>
        <taxon>Neopterygii</taxon>
        <taxon>Teleostei</taxon>
        <taxon>Neoteleostei</taxon>
        <taxon>Acanthomorphata</taxon>
        <taxon>Eupercaria</taxon>
        <taxon>Perciformes</taxon>
        <taxon>Percoidei</taxon>
        <taxon>Percidae</taxon>
        <taxon>Percinae</taxon>
        <taxon>Perca</taxon>
    </lineage>
</organism>
<dbReference type="AlphaFoldDB" id="A0A6A5DMH5"/>
<feature type="compositionally biased region" description="Basic and acidic residues" evidence="1">
    <location>
        <begin position="305"/>
        <end position="319"/>
    </location>
</feature>
<evidence type="ECO:0000313" key="3">
    <source>
        <dbReference type="Proteomes" id="UP000465112"/>
    </source>
</evidence>
<sequence length="319" mass="36771">MINSTSLNSALQIFGHMSAVFLAEYSSPTVRKSLRALQDHIQKNHLPDDIASDFLKPEDTEPSRKANTLLRNSPFHVDFKTVQRNVESMLEEEDNKTEENPYHCPEVINVLFRDYLGIFPLWSGVMLGDLAMYATDAPSKEKAESACTRQTNCHAENWFGIVKNNILQKERFLRPGVFIQKLHASLRARYMEHSLQYGLTLNQKPLRCRVDLLDHSEEQWAKRTVTSRQTKTKYFDPPKNLPTPKAVKWKKMKATRQKSKNTANKNTSEEEKHKDFQTKKTAKREDGSKRSKLSGKNTANTNTSDEEKHKDFQTKKTAK</sequence>
<gene>
    <name evidence="2" type="ORF">PFLUV_G00278600</name>
</gene>
<feature type="region of interest" description="Disordered" evidence="1">
    <location>
        <begin position="223"/>
        <end position="319"/>
    </location>
</feature>
<feature type="compositionally biased region" description="Polar residues" evidence="1">
    <location>
        <begin position="294"/>
        <end position="303"/>
    </location>
</feature>
<feature type="compositionally biased region" description="Basic residues" evidence="1">
    <location>
        <begin position="247"/>
        <end position="259"/>
    </location>
</feature>
<reference evidence="2 3" key="1">
    <citation type="submission" date="2019-06" db="EMBL/GenBank/DDBJ databases">
        <title>A chromosome-scale genome assembly of the European perch, Perca fluviatilis.</title>
        <authorList>
            <person name="Roques C."/>
            <person name="Zahm M."/>
            <person name="Cabau C."/>
            <person name="Klopp C."/>
            <person name="Bouchez O."/>
            <person name="Donnadieu C."/>
            <person name="Kuhl H."/>
            <person name="Gislard M."/>
            <person name="Guendouz S."/>
            <person name="Journot L."/>
            <person name="Haffray P."/>
            <person name="Bestin A."/>
            <person name="Morvezen R."/>
            <person name="Feron R."/>
            <person name="Wen M."/>
            <person name="Jouanno E."/>
            <person name="Herpin A."/>
            <person name="Schartl M."/>
            <person name="Postlethwait J."/>
            <person name="Schaerlinger B."/>
            <person name="Chardard D."/>
            <person name="Lecocq T."/>
            <person name="Poncet C."/>
            <person name="Jaffrelo L."/>
            <person name="Lampietro C."/>
            <person name="Guiguen Y."/>
        </authorList>
    </citation>
    <scope>NUCLEOTIDE SEQUENCE [LARGE SCALE GENOMIC DNA]</scope>
    <source>
        <tissue evidence="2">Blood</tissue>
    </source>
</reference>
<evidence type="ECO:0000256" key="1">
    <source>
        <dbReference type="SAM" id="MobiDB-lite"/>
    </source>
</evidence>
<proteinExistence type="predicted"/>
<feature type="non-terminal residue" evidence="2">
    <location>
        <position position="319"/>
    </location>
</feature>
<feature type="compositionally biased region" description="Basic and acidic residues" evidence="1">
    <location>
        <begin position="267"/>
        <end position="289"/>
    </location>
</feature>
<keyword evidence="3" id="KW-1185">Reference proteome</keyword>